<keyword evidence="3" id="KW-0256">Endoplasmic reticulum</keyword>
<dbReference type="Proteomes" id="UP000005408">
    <property type="component" value="Unassembled WGS sequence"/>
</dbReference>
<reference evidence="7" key="1">
    <citation type="submission" date="2022-08" db="UniProtKB">
        <authorList>
            <consortium name="EnsemblMetazoa"/>
        </authorList>
    </citation>
    <scope>IDENTIFICATION</scope>
    <source>
        <strain evidence="7">05x7-T-G4-1.051#20</strain>
    </source>
</reference>
<proteinExistence type="predicted"/>
<evidence type="ECO:0000256" key="6">
    <source>
        <dbReference type="SAM" id="Phobius"/>
    </source>
</evidence>
<keyword evidence="8" id="KW-1185">Reference proteome</keyword>
<accession>A0A8W8K573</accession>
<evidence type="ECO:0000313" key="8">
    <source>
        <dbReference type="Proteomes" id="UP000005408"/>
    </source>
</evidence>
<evidence type="ECO:0008006" key="9">
    <source>
        <dbReference type="Google" id="ProtNLM"/>
    </source>
</evidence>
<keyword evidence="4 6" id="KW-1133">Transmembrane helix</keyword>
<keyword evidence="5 6" id="KW-0472">Membrane</keyword>
<evidence type="ECO:0000256" key="3">
    <source>
        <dbReference type="ARBA" id="ARBA00022824"/>
    </source>
</evidence>
<evidence type="ECO:0000313" key="7">
    <source>
        <dbReference type="EnsemblMetazoa" id="G21709.3:cds"/>
    </source>
</evidence>
<protein>
    <recommendedName>
        <fullName evidence="9">Transmembrane protein 199</fullName>
    </recommendedName>
</protein>
<dbReference type="InterPro" id="IPR021013">
    <property type="entry name" value="ATPase_Vma12"/>
</dbReference>
<dbReference type="EnsemblMetazoa" id="G21709.3">
    <property type="protein sequence ID" value="G21709.3:cds"/>
    <property type="gene ID" value="G21709"/>
</dbReference>
<dbReference type="GO" id="GO:0070072">
    <property type="term" value="P:vacuolar proton-transporting V-type ATPase complex assembly"/>
    <property type="evidence" value="ECO:0007669"/>
    <property type="project" value="InterPro"/>
</dbReference>
<evidence type="ECO:0000256" key="2">
    <source>
        <dbReference type="ARBA" id="ARBA00022692"/>
    </source>
</evidence>
<dbReference type="AlphaFoldDB" id="A0A8W8K573"/>
<comment type="subcellular location">
    <subcellularLocation>
        <location evidence="1">Endoplasmic reticulum membrane</location>
        <topology evidence="1">Multi-pass membrane protein</topology>
    </subcellularLocation>
</comment>
<dbReference type="OMA" id="ADVYFII"/>
<dbReference type="EnsemblMetazoa" id="G21709.1">
    <property type="protein sequence ID" value="G21709.1:cds"/>
    <property type="gene ID" value="G21709"/>
</dbReference>
<sequence length="190" mass="21767">MEPDVILTQTIKGKLTDFLEHTDSSKQSKEIRDLIEKDAGIIPFRLIKYVFDRHQSKGKKKEYLNEWLEGSTLHLPAYEPPPRNPELEARIQRLKAEQANREYKQMVRSVDKEQKLDTDSFGKEVKAMNSHILSFINFVVTVGGAFAFGYKATEYTFSGNNAFLAQMMTGLLFASVVFCADLYFLIREAS</sequence>
<name>A0A8W8K573_MAGGI</name>
<dbReference type="PANTHER" id="PTHR31394">
    <property type="entry name" value="TRANSMEMBRANE PROTEIN 199"/>
    <property type="match status" value="1"/>
</dbReference>
<evidence type="ECO:0000256" key="1">
    <source>
        <dbReference type="ARBA" id="ARBA00004477"/>
    </source>
</evidence>
<organism evidence="7 8">
    <name type="scientific">Magallana gigas</name>
    <name type="common">Pacific oyster</name>
    <name type="synonym">Crassostrea gigas</name>
    <dbReference type="NCBI Taxonomy" id="29159"/>
    <lineage>
        <taxon>Eukaryota</taxon>
        <taxon>Metazoa</taxon>
        <taxon>Spiralia</taxon>
        <taxon>Lophotrochozoa</taxon>
        <taxon>Mollusca</taxon>
        <taxon>Bivalvia</taxon>
        <taxon>Autobranchia</taxon>
        <taxon>Pteriomorphia</taxon>
        <taxon>Ostreida</taxon>
        <taxon>Ostreoidea</taxon>
        <taxon>Ostreidae</taxon>
        <taxon>Magallana</taxon>
    </lineage>
</organism>
<evidence type="ECO:0000256" key="4">
    <source>
        <dbReference type="ARBA" id="ARBA00022989"/>
    </source>
</evidence>
<feature type="transmembrane region" description="Helical" evidence="6">
    <location>
        <begin position="162"/>
        <end position="186"/>
    </location>
</feature>
<dbReference type="OrthoDB" id="19981at2759"/>
<dbReference type="PANTHER" id="PTHR31394:SF1">
    <property type="entry name" value="TRANSMEMBRANE PROTEIN 199"/>
    <property type="match status" value="1"/>
</dbReference>
<feature type="transmembrane region" description="Helical" evidence="6">
    <location>
        <begin position="132"/>
        <end position="150"/>
    </location>
</feature>
<evidence type="ECO:0000256" key="5">
    <source>
        <dbReference type="ARBA" id="ARBA00023136"/>
    </source>
</evidence>
<keyword evidence="2 6" id="KW-0812">Transmembrane</keyword>
<dbReference type="Pfam" id="PF11712">
    <property type="entry name" value="Vma12"/>
    <property type="match status" value="1"/>
</dbReference>
<dbReference type="GO" id="GO:0005789">
    <property type="term" value="C:endoplasmic reticulum membrane"/>
    <property type="evidence" value="ECO:0007669"/>
    <property type="project" value="UniProtKB-SubCell"/>
</dbReference>
<dbReference type="EnsemblMetazoa" id="G21709.2">
    <property type="protein sequence ID" value="G21709.2:cds"/>
    <property type="gene ID" value="G21709"/>
</dbReference>